<dbReference type="Proteomes" id="UP001250181">
    <property type="component" value="Unassembled WGS sequence"/>
</dbReference>
<evidence type="ECO:0000313" key="2">
    <source>
        <dbReference type="Proteomes" id="UP001250181"/>
    </source>
</evidence>
<comment type="caution">
    <text evidence="1">The sequence shown here is derived from an EMBL/GenBank/DDBJ whole genome shotgun (WGS) entry which is preliminary data.</text>
</comment>
<protein>
    <submittedName>
        <fullName evidence="1">Uncharacterized protein</fullName>
    </submittedName>
</protein>
<name>A0ABU3QHX0_9ACTN</name>
<evidence type="ECO:0000313" key="1">
    <source>
        <dbReference type="EMBL" id="MDT9682360.1"/>
    </source>
</evidence>
<gene>
    <name evidence="1" type="ORF">RND61_09785</name>
</gene>
<organism evidence="1 2">
    <name type="scientific">Streptomyces tamarix</name>
    <dbReference type="NCBI Taxonomy" id="3078565"/>
    <lineage>
        <taxon>Bacteria</taxon>
        <taxon>Bacillati</taxon>
        <taxon>Actinomycetota</taxon>
        <taxon>Actinomycetes</taxon>
        <taxon>Kitasatosporales</taxon>
        <taxon>Streptomycetaceae</taxon>
        <taxon>Streptomyces</taxon>
    </lineage>
</organism>
<dbReference type="RefSeq" id="WP_315877445.1">
    <property type="nucleotide sequence ID" value="NZ_JAWCTQ010000009.1"/>
</dbReference>
<keyword evidence="2" id="KW-1185">Reference proteome</keyword>
<proteinExistence type="predicted"/>
<dbReference type="EMBL" id="JAWCTQ010000009">
    <property type="protein sequence ID" value="MDT9682360.1"/>
    <property type="molecule type" value="Genomic_DNA"/>
</dbReference>
<sequence>MVGPPAPEHLRVPVRPGWLLLGPDVAHESHGDTGHDLAPYLSGDLRTAAERLVDDAVRRAHALPDRTRTPPL</sequence>
<accession>A0ABU3QHX0</accession>
<reference evidence="1 2" key="1">
    <citation type="submission" date="2023-09" db="EMBL/GenBank/DDBJ databases">
        <title>Streptomyces sp. nov.: A antagonism against Alternaria gaisen Producing Streptochlin, Isolated from Tamarix root soil.</title>
        <authorList>
            <person name="Chen Y."/>
        </authorList>
    </citation>
    <scope>NUCLEOTIDE SEQUENCE [LARGE SCALE GENOMIC DNA]</scope>
    <source>
        <strain evidence="1 2">TRM76323</strain>
    </source>
</reference>